<feature type="compositionally biased region" description="Low complexity" evidence="7">
    <location>
        <begin position="1115"/>
        <end position="1126"/>
    </location>
</feature>
<feature type="region of interest" description="Disordered" evidence="7">
    <location>
        <begin position="1115"/>
        <end position="1203"/>
    </location>
</feature>
<feature type="compositionally biased region" description="Low complexity" evidence="7">
    <location>
        <begin position="1056"/>
        <end position="1069"/>
    </location>
</feature>
<comment type="similarity">
    <text evidence="2">Belongs to the VPS54 family.</text>
</comment>
<feature type="region of interest" description="Disordered" evidence="7">
    <location>
        <begin position="1041"/>
        <end position="1097"/>
    </location>
</feature>
<dbReference type="InterPro" id="IPR012501">
    <property type="entry name" value="Vps54_C"/>
</dbReference>
<dbReference type="Proteomes" id="UP000007148">
    <property type="component" value="Unassembled WGS sequence"/>
</dbReference>
<dbReference type="GO" id="GO:0000938">
    <property type="term" value="C:GARP complex"/>
    <property type="evidence" value="ECO:0007669"/>
    <property type="project" value="InterPro"/>
</dbReference>
<evidence type="ECO:0000313" key="9">
    <source>
        <dbReference type="EMBL" id="CCA68841.1"/>
    </source>
</evidence>
<dbReference type="STRING" id="1109443.G4TC09"/>
<feature type="compositionally biased region" description="Low complexity" evidence="7">
    <location>
        <begin position="1138"/>
        <end position="1155"/>
    </location>
</feature>
<feature type="region of interest" description="Disordered" evidence="7">
    <location>
        <begin position="377"/>
        <end position="406"/>
    </location>
</feature>
<dbReference type="EMBL" id="CAFZ01000041">
    <property type="protein sequence ID" value="CCA68841.1"/>
    <property type="molecule type" value="Genomic_DNA"/>
</dbReference>
<dbReference type="GO" id="GO:0005829">
    <property type="term" value="C:cytosol"/>
    <property type="evidence" value="ECO:0007669"/>
    <property type="project" value="GOC"/>
</dbReference>
<reference evidence="9 10" key="1">
    <citation type="journal article" date="2011" name="PLoS Pathog.">
        <title>Endophytic Life Strategies Decoded by Genome and Transcriptome Analyses of the Mutualistic Root Symbiont Piriformospora indica.</title>
        <authorList>
            <person name="Zuccaro A."/>
            <person name="Lahrmann U."/>
            <person name="Guldener U."/>
            <person name="Langen G."/>
            <person name="Pfiffi S."/>
            <person name="Biedenkopf D."/>
            <person name="Wong P."/>
            <person name="Samans B."/>
            <person name="Grimm C."/>
            <person name="Basiewicz M."/>
            <person name="Murat C."/>
            <person name="Martin F."/>
            <person name="Kogel K.H."/>
        </authorList>
    </citation>
    <scope>NUCLEOTIDE SEQUENCE [LARGE SCALE GENOMIC DNA]</scope>
    <source>
        <strain evidence="9 10">DSM 11827</strain>
    </source>
</reference>
<evidence type="ECO:0000256" key="3">
    <source>
        <dbReference type="ARBA" id="ARBA00022448"/>
    </source>
</evidence>
<dbReference type="GO" id="GO:0015031">
    <property type="term" value="P:protein transport"/>
    <property type="evidence" value="ECO:0007669"/>
    <property type="project" value="UniProtKB-KW"/>
</dbReference>
<dbReference type="FunCoup" id="G4TC09">
    <property type="interactions" value="243"/>
</dbReference>
<dbReference type="HOGENOM" id="CLU_003094_2_0_1"/>
<dbReference type="GO" id="GO:0006896">
    <property type="term" value="P:Golgi to vacuole transport"/>
    <property type="evidence" value="ECO:0007669"/>
    <property type="project" value="TreeGrafter"/>
</dbReference>
<evidence type="ECO:0000256" key="6">
    <source>
        <dbReference type="ARBA" id="ARBA00023054"/>
    </source>
</evidence>
<feature type="region of interest" description="Disordered" evidence="7">
    <location>
        <begin position="1"/>
        <end position="36"/>
    </location>
</feature>
<feature type="compositionally biased region" description="Polar residues" evidence="7">
    <location>
        <begin position="1179"/>
        <end position="1189"/>
    </location>
</feature>
<dbReference type="PANTHER" id="PTHR12965">
    <property type="entry name" value="VACUOLAR PROTEIN SORTING 54"/>
    <property type="match status" value="1"/>
</dbReference>
<feature type="region of interest" description="Disordered" evidence="7">
    <location>
        <begin position="733"/>
        <end position="771"/>
    </location>
</feature>
<evidence type="ECO:0000313" key="10">
    <source>
        <dbReference type="Proteomes" id="UP000007148"/>
    </source>
</evidence>
<gene>
    <name evidence="9" type="ORF">PIIN_02702</name>
</gene>
<dbReference type="OrthoDB" id="10259024at2759"/>
<comment type="subcellular location">
    <subcellularLocation>
        <location evidence="1">Golgi apparatus</location>
        <location evidence="1">trans-Golgi network</location>
    </subcellularLocation>
</comment>
<sequence>MAEEVLSNPSTSRPGSPVGSISGIAPSIRGNQPSFRFTWERRRGPGSVSAYSESESKVDFVGNVNSARGEIQGLNTATLSAGAFGDWSSGKHGFHAISTVLNHPTKRAAPPKAHSTLPTVVPADLPRVRRKDFDPYLKDIAPHWATFRRSQQYAKRARSASIVPDGALDATSEAQSPTSVSMSLESVQTTRVQSSMASLDTVPEIYFSPDFNLTHPATFALVTEQTRPTDDGGNISFEQDPASISYSLPLLEKLSHYADTVEGHLVQEIQARSSSFFSALTNLHDLQSESERCLRKIVDLKAMLQQIDEKGAKKGLELAREDNKISKIQRLEDGVELVRHIQERRTIAQGLTNAGDWKDALNVVEDIRSLLDMKTDHAAVSSTQEPGRDQRLPPVGEEEASDRVNEEISATKKLSSVIRDVSIPSMHAFSSLPDDLRDMTLKIAMTLTREFADVTMHDLALRIAANGPDQELDDEEALLERLNSLVVGLFRTGDGGVKDALDKWREVVLRKVEEVIEQKLASLIIESGGDSDSMGSLGQSMPDVLVRCLQEMAHEDFLRFMKSIYAPTLRCLEGANMQSGVLLTILNRETKPSSKALQTSKALDKTYEATFSSILFAATELAHTRIAKIISTRKDQHTDLKLRDFYAFHQEIWTFIVDSEVICSRMVVGLRGTLGGQSKAFLQALHQERLKDSAKKVEDEQWAVIEVSPRSQRVATLMVDSAVRDAPELIFTEVKEGGTTDRPGHSRSHTLTPDDPVPNDIASTPSGEGESAAAKNSKYLMVDDRQFYVVAATIQVLGMVIDYLRVAVNFPSLNMECMSRLVEFLKAFNSRTCQVVLGAGAMRSAGLRNITARHLALASQSLSIVIALIPYIRETFRRHLSPQQFVLLTEFDRLRGDYQNHQEGIHAKLIEIMGERLSFHCKSLQEVNWGGPTEQQQQGAETPNAYMQALVKETVTLHKVLSKYLGSTTTEPIMSDVFASINHRLGEEYQRIPLPSVEAKERMLSDARFLHEKISALRGAGSLSNMLETIVQEKPIVRPGASNANGITNGAATQNSSSPSSSTPRPRGSIDLQAQPKPNVRQNSTSSPLSGLNNIAARPSPFSRARFANLLGGQATSSDAAAGSTSNINESREDTSIPGTPSGSLVVGSSGVPTPALDEGRASPVAAPSPPHTPGPARTSMSTSVQSAPRSPRSEAPNATSSQ</sequence>
<keyword evidence="6" id="KW-0175">Coiled coil</keyword>
<keyword evidence="10" id="KW-1185">Reference proteome</keyword>
<evidence type="ECO:0000256" key="4">
    <source>
        <dbReference type="ARBA" id="ARBA00022927"/>
    </source>
</evidence>
<dbReference type="AlphaFoldDB" id="G4TC09"/>
<keyword evidence="5" id="KW-0333">Golgi apparatus</keyword>
<evidence type="ECO:0000256" key="2">
    <source>
        <dbReference type="ARBA" id="ARBA00009150"/>
    </source>
</evidence>
<dbReference type="InterPro" id="IPR039745">
    <property type="entry name" value="Vps54"/>
</dbReference>
<proteinExistence type="inferred from homology"/>
<protein>
    <submittedName>
        <fullName evidence="9">Related to vacuolar protein sorting-associated protein 54-Laccaria bicolor</fullName>
    </submittedName>
</protein>
<evidence type="ECO:0000259" key="8">
    <source>
        <dbReference type="Pfam" id="PF07928"/>
    </source>
</evidence>
<accession>G4TC09</accession>
<dbReference type="GO" id="GO:0042147">
    <property type="term" value="P:retrograde transport, endosome to Golgi"/>
    <property type="evidence" value="ECO:0007669"/>
    <property type="project" value="InterPro"/>
</dbReference>
<feature type="compositionally biased region" description="Polar residues" evidence="7">
    <location>
        <begin position="1080"/>
        <end position="1093"/>
    </location>
</feature>
<comment type="caution">
    <text evidence="9">The sequence shown here is derived from an EMBL/GenBank/DDBJ whole genome shotgun (WGS) entry which is preliminary data.</text>
</comment>
<feature type="compositionally biased region" description="Polar residues" evidence="7">
    <location>
        <begin position="1042"/>
        <end position="1055"/>
    </location>
</feature>
<evidence type="ECO:0000256" key="5">
    <source>
        <dbReference type="ARBA" id="ARBA00023034"/>
    </source>
</evidence>
<dbReference type="Gene3D" id="6.10.250.860">
    <property type="match status" value="1"/>
</dbReference>
<keyword evidence="4" id="KW-0653">Protein transport</keyword>
<keyword evidence="3" id="KW-0813">Transport</keyword>
<evidence type="ECO:0000256" key="1">
    <source>
        <dbReference type="ARBA" id="ARBA00004601"/>
    </source>
</evidence>
<dbReference type="OMA" id="FSFVQSY"/>
<name>G4TC09_SERID</name>
<dbReference type="PANTHER" id="PTHR12965:SF0">
    <property type="entry name" value="VACUOLAR PROTEIN SORTING-ASSOCIATED PROTEIN 54"/>
    <property type="match status" value="1"/>
</dbReference>
<feature type="domain" description="Vacuolar protein sorting-associated protein 54 C-terminal" evidence="8">
    <location>
        <begin position="785"/>
        <end position="916"/>
    </location>
</feature>
<evidence type="ECO:0000256" key="7">
    <source>
        <dbReference type="SAM" id="MobiDB-lite"/>
    </source>
</evidence>
<dbReference type="eggNOG" id="KOG2115">
    <property type="taxonomic scope" value="Eukaryota"/>
</dbReference>
<dbReference type="Pfam" id="PF07928">
    <property type="entry name" value="Vps54"/>
    <property type="match status" value="1"/>
</dbReference>
<organism evidence="9 10">
    <name type="scientific">Serendipita indica (strain DSM 11827)</name>
    <name type="common">Root endophyte fungus</name>
    <name type="synonym">Piriformospora indica</name>
    <dbReference type="NCBI Taxonomy" id="1109443"/>
    <lineage>
        <taxon>Eukaryota</taxon>
        <taxon>Fungi</taxon>
        <taxon>Dikarya</taxon>
        <taxon>Basidiomycota</taxon>
        <taxon>Agaricomycotina</taxon>
        <taxon>Agaricomycetes</taxon>
        <taxon>Sebacinales</taxon>
        <taxon>Serendipitaceae</taxon>
        <taxon>Serendipita</taxon>
    </lineage>
</organism>
<dbReference type="InParanoid" id="G4TC09"/>
<dbReference type="GO" id="GO:0019905">
    <property type="term" value="F:syntaxin binding"/>
    <property type="evidence" value="ECO:0007669"/>
    <property type="project" value="TreeGrafter"/>
</dbReference>
<feature type="compositionally biased region" description="Basic and acidic residues" evidence="7">
    <location>
        <begin position="733"/>
        <end position="744"/>
    </location>
</feature>